<dbReference type="EMBL" id="KV417744">
    <property type="protein sequence ID" value="KZP07639.1"/>
    <property type="molecule type" value="Genomic_DNA"/>
</dbReference>
<dbReference type="InterPro" id="IPR045340">
    <property type="entry name" value="DUF6533"/>
</dbReference>
<accession>A0A165WH86</accession>
<proteinExistence type="predicted"/>
<feature type="transmembrane region" description="Helical" evidence="1">
    <location>
        <begin position="128"/>
        <end position="148"/>
    </location>
</feature>
<gene>
    <name evidence="3" type="ORF">FIBSPDRAFT_875303</name>
</gene>
<organism evidence="3 4">
    <name type="scientific">Athelia psychrophila</name>
    <dbReference type="NCBI Taxonomy" id="1759441"/>
    <lineage>
        <taxon>Eukaryota</taxon>
        <taxon>Fungi</taxon>
        <taxon>Dikarya</taxon>
        <taxon>Basidiomycota</taxon>
        <taxon>Agaricomycotina</taxon>
        <taxon>Agaricomycetes</taxon>
        <taxon>Agaricomycetidae</taxon>
        <taxon>Atheliales</taxon>
        <taxon>Atheliaceae</taxon>
        <taxon>Athelia</taxon>
    </lineage>
</organism>
<protein>
    <recommendedName>
        <fullName evidence="2">DUF6533 domain-containing protein</fullName>
    </recommendedName>
</protein>
<keyword evidence="1" id="KW-0812">Transmembrane</keyword>
<keyword evidence="4" id="KW-1185">Reference proteome</keyword>
<evidence type="ECO:0000256" key="1">
    <source>
        <dbReference type="SAM" id="Phobius"/>
    </source>
</evidence>
<feature type="transmembrane region" description="Helical" evidence="1">
    <location>
        <begin position="28"/>
        <end position="45"/>
    </location>
</feature>
<dbReference type="Pfam" id="PF20151">
    <property type="entry name" value="DUF6533"/>
    <property type="match status" value="1"/>
</dbReference>
<keyword evidence="1" id="KW-0472">Membrane</keyword>
<keyword evidence="1" id="KW-1133">Transmembrane helix</keyword>
<sequence>MSSSAVLLPNPYTPMAYLSPLEGQVHQVSAYVYFAAIGALAWDWLMSMPDEYRMLSTGRMTISKAVYICARVFTFAFCLCSVVFQVAPVTNCEALMHATTTLTVLSLNANNLLFFVRVRAVYGNSRRVSAFFGFLYMIVLSVSMYIPFSLSATNIGPTQLCTEINVKPWASSSMFCNAAYDTLVFLAISYRISSQSVGGDGWRSRFRSFFYGDGAPRIVKDLLHNGQLCYFATIVLTITQIVTALGTPYVVMLTIPTIALENAMTCRVHRACVLGLINGGGGGSSASSPFVLTTVMGADSMVLKERESDFKGGFEQQEGQIESASDRV</sequence>
<dbReference type="Proteomes" id="UP000076532">
    <property type="component" value="Unassembled WGS sequence"/>
</dbReference>
<feature type="transmembrane region" description="Helical" evidence="1">
    <location>
        <begin position="94"/>
        <end position="116"/>
    </location>
</feature>
<dbReference type="AlphaFoldDB" id="A0A165WH86"/>
<feature type="transmembrane region" description="Helical" evidence="1">
    <location>
        <begin position="65"/>
        <end position="88"/>
    </location>
</feature>
<dbReference type="OrthoDB" id="3038990at2759"/>
<evidence type="ECO:0000313" key="3">
    <source>
        <dbReference type="EMBL" id="KZP07639.1"/>
    </source>
</evidence>
<reference evidence="3 4" key="1">
    <citation type="journal article" date="2016" name="Mol. Biol. Evol.">
        <title>Comparative Genomics of Early-Diverging Mushroom-Forming Fungi Provides Insights into the Origins of Lignocellulose Decay Capabilities.</title>
        <authorList>
            <person name="Nagy L.G."/>
            <person name="Riley R."/>
            <person name="Tritt A."/>
            <person name="Adam C."/>
            <person name="Daum C."/>
            <person name="Floudas D."/>
            <person name="Sun H."/>
            <person name="Yadav J.S."/>
            <person name="Pangilinan J."/>
            <person name="Larsson K.H."/>
            <person name="Matsuura K."/>
            <person name="Barry K."/>
            <person name="Labutti K."/>
            <person name="Kuo R."/>
            <person name="Ohm R.A."/>
            <person name="Bhattacharya S.S."/>
            <person name="Shirouzu T."/>
            <person name="Yoshinaga Y."/>
            <person name="Martin F.M."/>
            <person name="Grigoriev I.V."/>
            <person name="Hibbett D.S."/>
        </authorList>
    </citation>
    <scope>NUCLEOTIDE SEQUENCE [LARGE SCALE GENOMIC DNA]</scope>
    <source>
        <strain evidence="3 4">CBS 109695</strain>
    </source>
</reference>
<evidence type="ECO:0000259" key="2">
    <source>
        <dbReference type="Pfam" id="PF20151"/>
    </source>
</evidence>
<dbReference type="STRING" id="436010.A0A165WH86"/>
<name>A0A165WH86_9AGAM</name>
<feature type="domain" description="DUF6533" evidence="2">
    <location>
        <begin position="31"/>
        <end position="75"/>
    </location>
</feature>
<evidence type="ECO:0000313" key="4">
    <source>
        <dbReference type="Proteomes" id="UP000076532"/>
    </source>
</evidence>